<comment type="pathway">
    <text evidence="1">Cofactor biosynthesis; thiamine diphosphate biosynthesis.</text>
</comment>
<comment type="caution">
    <text evidence="4">The sequence shown here is derived from an EMBL/GenBank/DDBJ whole genome shotgun (WGS) entry which is preliminary data.</text>
</comment>
<proteinExistence type="predicted"/>
<dbReference type="InterPro" id="IPR013785">
    <property type="entry name" value="Aldolase_TIM"/>
</dbReference>
<feature type="domain" description="Thiamine phosphate synthase/TenI" evidence="3">
    <location>
        <begin position="4"/>
        <end position="184"/>
    </location>
</feature>
<dbReference type="Pfam" id="PF02581">
    <property type="entry name" value="TMP-TENI"/>
    <property type="match status" value="1"/>
</dbReference>
<dbReference type="EMBL" id="JAVDQH010000016">
    <property type="protein sequence ID" value="MDR6245634.1"/>
    <property type="molecule type" value="Genomic_DNA"/>
</dbReference>
<dbReference type="PANTHER" id="PTHR20857:SF22">
    <property type="entry name" value="THIAZOLE TAUTOMERASE"/>
    <property type="match status" value="1"/>
</dbReference>
<keyword evidence="4" id="KW-0413">Isomerase</keyword>
<dbReference type="Gene3D" id="3.20.20.70">
    <property type="entry name" value="Aldolase class I"/>
    <property type="match status" value="1"/>
</dbReference>
<dbReference type="CDD" id="cd00564">
    <property type="entry name" value="TMP_TenI"/>
    <property type="match status" value="1"/>
</dbReference>
<evidence type="ECO:0000313" key="4">
    <source>
        <dbReference type="EMBL" id="MDR6245634.1"/>
    </source>
</evidence>
<organism evidence="4 5">
    <name type="scientific">Paenibacillus hunanensis</name>
    <dbReference type="NCBI Taxonomy" id="539262"/>
    <lineage>
        <taxon>Bacteria</taxon>
        <taxon>Bacillati</taxon>
        <taxon>Bacillota</taxon>
        <taxon>Bacilli</taxon>
        <taxon>Bacillales</taxon>
        <taxon>Paenibacillaceae</taxon>
        <taxon>Paenibacillus</taxon>
    </lineage>
</organism>
<evidence type="ECO:0000313" key="5">
    <source>
        <dbReference type="Proteomes" id="UP001185028"/>
    </source>
</evidence>
<dbReference type="GO" id="GO:0016853">
    <property type="term" value="F:isomerase activity"/>
    <property type="evidence" value="ECO:0007669"/>
    <property type="project" value="UniProtKB-KW"/>
</dbReference>
<name>A0ABU1J2A0_9BACL</name>
<keyword evidence="5" id="KW-1185">Reference proteome</keyword>
<protein>
    <submittedName>
        <fullName evidence="4">Thiazole tautomerase (Transcriptional regulator TenI)</fullName>
        <ecNumber evidence="4">5.3.99.10</ecNumber>
    </submittedName>
</protein>
<evidence type="ECO:0000256" key="2">
    <source>
        <dbReference type="ARBA" id="ARBA00022977"/>
    </source>
</evidence>
<keyword evidence="2" id="KW-0784">Thiamine biosynthesis</keyword>
<sequence>MEIHVITPEQLHRQRLIDVASCVYPYVNAIHIRQKSWSSQEMKRFTHQLLEQGIPASKLVLNGHPLLALDMQLGGIHLPEQVQLAESASEHECTRIRSSLRVGRSVHSMDSGKRAEQEGCDYVFFGHVYATSSKPGIPPRGLVAVKELCNTLHIPVIAIGGIQPQHVRELHAMGVAGIAVMSGIFEAEQPERQLERYQKELTKAEATKIQIGSDPE</sequence>
<gene>
    <name evidence="4" type="ORF">JOC58_003547</name>
</gene>
<dbReference type="InterPro" id="IPR036206">
    <property type="entry name" value="ThiamineP_synth_sf"/>
</dbReference>
<dbReference type="PANTHER" id="PTHR20857">
    <property type="entry name" value="THIAMINE-PHOSPHATE PYROPHOSPHORYLASE"/>
    <property type="match status" value="1"/>
</dbReference>
<evidence type="ECO:0000256" key="1">
    <source>
        <dbReference type="ARBA" id="ARBA00004948"/>
    </source>
</evidence>
<dbReference type="InterPro" id="IPR022998">
    <property type="entry name" value="ThiamineP_synth_TenI"/>
</dbReference>
<dbReference type="SUPFAM" id="SSF51391">
    <property type="entry name" value="Thiamin phosphate synthase"/>
    <property type="match status" value="1"/>
</dbReference>
<dbReference type="RefSeq" id="WP_188777746.1">
    <property type="nucleotide sequence ID" value="NZ_BMMB01000011.1"/>
</dbReference>
<accession>A0ABU1J2A0</accession>
<dbReference type="EC" id="5.3.99.10" evidence="4"/>
<reference evidence="4 5" key="1">
    <citation type="submission" date="2023-07" db="EMBL/GenBank/DDBJ databases">
        <title>Genomic Encyclopedia of Type Strains, Phase IV (KMG-IV): sequencing the most valuable type-strain genomes for metagenomic binning, comparative biology and taxonomic classification.</title>
        <authorList>
            <person name="Goeker M."/>
        </authorList>
    </citation>
    <scope>NUCLEOTIDE SEQUENCE [LARGE SCALE GENOMIC DNA]</scope>
    <source>
        <strain evidence="4 5">DSM 22170</strain>
    </source>
</reference>
<evidence type="ECO:0000259" key="3">
    <source>
        <dbReference type="Pfam" id="PF02581"/>
    </source>
</evidence>
<dbReference type="Proteomes" id="UP001185028">
    <property type="component" value="Unassembled WGS sequence"/>
</dbReference>